<feature type="compositionally biased region" description="Basic residues" evidence="1">
    <location>
        <begin position="47"/>
        <end position="66"/>
    </location>
</feature>
<accession>A0ABT3NW19</accession>
<organism evidence="2 3">
    <name type="scientific">Sabulicella glaciei</name>
    <dbReference type="NCBI Taxonomy" id="2984948"/>
    <lineage>
        <taxon>Bacteria</taxon>
        <taxon>Pseudomonadati</taxon>
        <taxon>Pseudomonadota</taxon>
        <taxon>Alphaproteobacteria</taxon>
        <taxon>Acetobacterales</taxon>
        <taxon>Acetobacteraceae</taxon>
        <taxon>Sabulicella</taxon>
    </lineage>
</organism>
<dbReference type="EMBL" id="JAPFQI010000005">
    <property type="protein sequence ID" value="MCW8085779.1"/>
    <property type="molecule type" value="Genomic_DNA"/>
</dbReference>
<protein>
    <submittedName>
        <fullName evidence="2">Uncharacterized protein</fullName>
    </submittedName>
</protein>
<keyword evidence="3" id="KW-1185">Reference proteome</keyword>
<proteinExistence type="predicted"/>
<dbReference type="RefSeq" id="WP_301589731.1">
    <property type="nucleotide sequence ID" value="NZ_JAPFQI010000005.1"/>
</dbReference>
<sequence>MASISSIVETVAKPVFLAASVASHVARRALGRGGEAEGDAAAPQAPRRSRGWRKHMRKVKAQQRRS</sequence>
<reference evidence="2 3" key="1">
    <citation type="submission" date="2022-10" db="EMBL/GenBank/DDBJ databases">
        <title>Roseococcus glaciei nov., sp. nov., isolated from glacier.</title>
        <authorList>
            <person name="Liu Q."/>
            <person name="Xin Y.-H."/>
        </authorList>
    </citation>
    <scope>NUCLEOTIDE SEQUENCE [LARGE SCALE GENOMIC DNA]</scope>
    <source>
        <strain evidence="2 3">MDT2-1-1</strain>
    </source>
</reference>
<evidence type="ECO:0000256" key="1">
    <source>
        <dbReference type="SAM" id="MobiDB-lite"/>
    </source>
</evidence>
<dbReference type="Proteomes" id="UP001526430">
    <property type="component" value="Unassembled WGS sequence"/>
</dbReference>
<gene>
    <name evidence="2" type="ORF">OF850_09100</name>
</gene>
<comment type="caution">
    <text evidence="2">The sequence shown here is derived from an EMBL/GenBank/DDBJ whole genome shotgun (WGS) entry which is preliminary data.</text>
</comment>
<name>A0ABT3NW19_9PROT</name>
<feature type="region of interest" description="Disordered" evidence="1">
    <location>
        <begin position="31"/>
        <end position="66"/>
    </location>
</feature>
<evidence type="ECO:0000313" key="3">
    <source>
        <dbReference type="Proteomes" id="UP001526430"/>
    </source>
</evidence>
<evidence type="ECO:0000313" key="2">
    <source>
        <dbReference type="EMBL" id="MCW8085779.1"/>
    </source>
</evidence>